<reference evidence="2 3" key="1">
    <citation type="submission" date="2023-08" db="EMBL/GenBank/DDBJ databases">
        <title>A Necator americanus chromosomal reference genome.</title>
        <authorList>
            <person name="Ilik V."/>
            <person name="Petrzelkova K.J."/>
            <person name="Pardy F."/>
            <person name="Fuh T."/>
            <person name="Niatou-Singa F.S."/>
            <person name="Gouil Q."/>
            <person name="Baker L."/>
            <person name="Ritchie M.E."/>
            <person name="Jex A.R."/>
            <person name="Gazzola D."/>
            <person name="Li H."/>
            <person name="Toshio Fujiwara R."/>
            <person name="Zhan B."/>
            <person name="Aroian R.V."/>
            <person name="Pafco B."/>
            <person name="Schwarz E.M."/>
        </authorList>
    </citation>
    <scope>NUCLEOTIDE SEQUENCE [LARGE SCALE GENOMIC DNA]</scope>
    <source>
        <strain evidence="2 3">Aroian</strain>
        <tissue evidence="2">Whole animal</tissue>
    </source>
</reference>
<feature type="signal peptide" evidence="1">
    <location>
        <begin position="1"/>
        <end position="22"/>
    </location>
</feature>
<organism evidence="2 3">
    <name type="scientific">Necator americanus</name>
    <name type="common">Human hookworm</name>
    <dbReference type="NCBI Taxonomy" id="51031"/>
    <lineage>
        <taxon>Eukaryota</taxon>
        <taxon>Metazoa</taxon>
        <taxon>Ecdysozoa</taxon>
        <taxon>Nematoda</taxon>
        <taxon>Chromadorea</taxon>
        <taxon>Rhabditida</taxon>
        <taxon>Rhabditina</taxon>
        <taxon>Rhabditomorpha</taxon>
        <taxon>Strongyloidea</taxon>
        <taxon>Ancylostomatidae</taxon>
        <taxon>Bunostominae</taxon>
        <taxon>Necator</taxon>
    </lineage>
</organism>
<dbReference type="EMBL" id="JAVFWL010000004">
    <property type="protein sequence ID" value="KAK6752510.1"/>
    <property type="molecule type" value="Genomic_DNA"/>
</dbReference>
<dbReference type="Proteomes" id="UP001303046">
    <property type="component" value="Unassembled WGS sequence"/>
</dbReference>
<protein>
    <submittedName>
        <fullName evidence="2">Uncharacterized protein</fullName>
    </submittedName>
</protein>
<feature type="chain" id="PRO_5046734035" evidence="1">
    <location>
        <begin position="23"/>
        <end position="97"/>
    </location>
</feature>
<keyword evidence="3" id="KW-1185">Reference proteome</keyword>
<evidence type="ECO:0000256" key="1">
    <source>
        <dbReference type="SAM" id="SignalP"/>
    </source>
</evidence>
<evidence type="ECO:0000313" key="3">
    <source>
        <dbReference type="Proteomes" id="UP001303046"/>
    </source>
</evidence>
<gene>
    <name evidence="2" type="primary">Necator_chrIV.g17044</name>
    <name evidence="2" type="ORF">RB195_003746</name>
</gene>
<sequence>MIAHFWYILLVLTAFANYGVLGSCVLECKDFLPSKACRNFEISTKLCSDPTKKDSRQDGQRILHAAYKTSELSRLASLLLIKVGREYGIDALLAVGA</sequence>
<accession>A0ABR1DPY8</accession>
<comment type="caution">
    <text evidence="2">The sequence shown here is derived from an EMBL/GenBank/DDBJ whole genome shotgun (WGS) entry which is preliminary data.</text>
</comment>
<keyword evidence="1" id="KW-0732">Signal</keyword>
<proteinExistence type="predicted"/>
<evidence type="ECO:0000313" key="2">
    <source>
        <dbReference type="EMBL" id="KAK6752510.1"/>
    </source>
</evidence>
<name>A0ABR1DPY8_NECAM</name>